<evidence type="ECO:0000313" key="2">
    <source>
        <dbReference type="EMBL" id="PIO33734.1"/>
    </source>
</evidence>
<dbReference type="PANTHER" id="PTHR12000:SF42">
    <property type="entry name" value="LEGUMAIN"/>
    <property type="match status" value="1"/>
</dbReference>
<dbReference type="OrthoDB" id="192611at2759"/>
<dbReference type="EMBL" id="KV927813">
    <property type="protein sequence ID" value="PIO33734.1"/>
    <property type="molecule type" value="Genomic_DNA"/>
</dbReference>
<comment type="similarity">
    <text evidence="1">Belongs to the peptidase C13 family.</text>
</comment>
<dbReference type="PANTHER" id="PTHR12000">
    <property type="entry name" value="HEMOGLOBINASE FAMILY MEMBER"/>
    <property type="match status" value="1"/>
</dbReference>
<dbReference type="GO" id="GO:0006624">
    <property type="term" value="P:vacuolar protein processing"/>
    <property type="evidence" value="ECO:0007669"/>
    <property type="project" value="TreeGrafter"/>
</dbReference>
<dbReference type="GO" id="GO:0005773">
    <property type="term" value="C:vacuole"/>
    <property type="evidence" value="ECO:0007669"/>
    <property type="project" value="GOC"/>
</dbReference>
<evidence type="ECO:0000256" key="1">
    <source>
        <dbReference type="ARBA" id="ARBA00009941"/>
    </source>
</evidence>
<dbReference type="PRINTS" id="PR00776">
    <property type="entry name" value="HEMOGLOBNASE"/>
</dbReference>
<dbReference type="Pfam" id="PF01650">
    <property type="entry name" value="Peptidase_C13"/>
    <property type="match status" value="1"/>
</dbReference>
<evidence type="ECO:0000313" key="3">
    <source>
        <dbReference type="Proteomes" id="UP000228934"/>
    </source>
</evidence>
<protein>
    <recommendedName>
        <fullName evidence="4">Legumain</fullName>
    </recommendedName>
</protein>
<dbReference type="Gene3D" id="3.40.50.1460">
    <property type="match status" value="1"/>
</dbReference>
<reference evidence="3" key="1">
    <citation type="journal article" date="2017" name="Nat. Commun.">
        <title>The North American bullfrog draft genome provides insight into hormonal regulation of long noncoding RNA.</title>
        <authorList>
            <person name="Hammond S.A."/>
            <person name="Warren R.L."/>
            <person name="Vandervalk B.P."/>
            <person name="Kucuk E."/>
            <person name="Khan H."/>
            <person name="Gibb E.A."/>
            <person name="Pandoh P."/>
            <person name="Kirk H."/>
            <person name="Zhao Y."/>
            <person name="Jones M."/>
            <person name="Mungall A.J."/>
            <person name="Coope R."/>
            <person name="Pleasance S."/>
            <person name="Moore R.A."/>
            <person name="Holt R.A."/>
            <person name="Round J.M."/>
            <person name="Ohora S."/>
            <person name="Walle B.V."/>
            <person name="Veldhoen N."/>
            <person name="Helbing C.C."/>
            <person name="Birol I."/>
        </authorList>
    </citation>
    <scope>NUCLEOTIDE SEQUENCE [LARGE SCALE GENOMIC DNA]</scope>
</reference>
<accession>A0A2G9S0Z3</accession>
<dbReference type="AlphaFoldDB" id="A0A2G9S0Z3"/>
<gene>
    <name evidence="2" type="ORF">AB205_0155550</name>
</gene>
<dbReference type="GO" id="GO:0004197">
    <property type="term" value="F:cysteine-type endopeptidase activity"/>
    <property type="evidence" value="ECO:0007669"/>
    <property type="project" value="TreeGrafter"/>
</dbReference>
<keyword evidence="3" id="KW-1185">Reference proteome</keyword>
<organism evidence="2 3">
    <name type="scientific">Aquarana catesbeiana</name>
    <name type="common">American bullfrog</name>
    <name type="synonym">Rana catesbeiana</name>
    <dbReference type="NCBI Taxonomy" id="8400"/>
    <lineage>
        <taxon>Eukaryota</taxon>
        <taxon>Metazoa</taxon>
        <taxon>Chordata</taxon>
        <taxon>Craniata</taxon>
        <taxon>Vertebrata</taxon>
        <taxon>Euteleostomi</taxon>
        <taxon>Amphibia</taxon>
        <taxon>Batrachia</taxon>
        <taxon>Anura</taxon>
        <taxon>Neobatrachia</taxon>
        <taxon>Ranoidea</taxon>
        <taxon>Ranidae</taxon>
        <taxon>Aquarana</taxon>
    </lineage>
</organism>
<dbReference type="InterPro" id="IPR001096">
    <property type="entry name" value="Peptidase_C13"/>
</dbReference>
<name>A0A2G9S0Z3_AQUCT</name>
<dbReference type="Proteomes" id="UP000228934">
    <property type="component" value="Unassembled WGS sequence"/>
</dbReference>
<dbReference type="GO" id="GO:0051603">
    <property type="term" value="P:proteolysis involved in protein catabolic process"/>
    <property type="evidence" value="ECO:0007669"/>
    <property type="project" value="TreeGrafter"/>
</dbReference>
<feature type="non-terminal residue" evidence="2">
    <location>
        <position position="1"/>
    </location>
</feature>
<evidence type="ECO:0008006" key="4">
    <source>
        <dbReference type="Google" id="ProtNLM"/>
    </source>
</evidence>
<proteinExistence type="inferred from homology"/>
<sequence>VVLVASSNDWNNYRHQAEVCHTYQIVKKKGIPKEQIVVVMYDNIADNENPTKEIIINHTSRKDVYAGVLKDYTNKFLTPDNFLTPGLRGDTEAEKGKGSGEVIKSRLKNHIFMYFTNHWAPGLLAFPSDKYKKIVLYIEACESGSPMNHLPNIDVYPTIVANPHKSSYACYGEKQDTYPCYLYSISWIEDSDVEDLSKETLHSFYW</sequence>